<comment type="similarity">
    <text evidence="1 4">Belongs to the DegT/DnrJ/EryC1 family.</text>
</comment>
<dbReference type="Gene3D" id="3.90.1150.10">
    <property type="entry name" value="Aspartate Aminotransferase, domain 1"/>
    <property type="match status" value="1"/>
</dbReference>
<dbReference type="Proteomes" id="UP000236594">
    <property type="component" value="Unassembled WGS sequence"/>
</dbReference>
<gene>
    <name evidence="5" type="ORF">C1631_010380</name>
</gene>
<keyword evidence="6" id="KW-1185">Reference proteome</keyword>
<feature type="active site" description="Proton acceptor" evidence="2">
    <location>
        <position position="192"/>
    </location>
</feature>
<dbReference type="InterPro" id="IPR015422">
    <property type="entry name" value="PyrdxlP-dep_Trfase_small"/>
</dbReference>
<keyword evidence="5" id="KW-0808">Transferase</keyword>
<dbReference type="PANTHER" id="PTHR30244:SF34">
    <property type="entry name" value="DTDP-4-AMINO-4,6-DIDEOXYGALACTOSE TRANSAMINASE"/>
    <property type="match status" value="1"/>
</dbReference>
<dbReference type="GO" id="GO:0030170">
    <property type="term" value="F:pyridoxal phosphate binding"/>
    <property type="evidence" value="ECO:0007669"/>
    <property type="project" value="TreeGrafter"/>
</dbReference>
<dbReference type="AlphaFoldDB" id="A0A316XB22"/>
<dbReference type="InterPro" id="IPR000653">
    <property type="entry name" value="DegT/StrS_aminotransferase"/>
</dbReference>
<protein>
    <submittedName>
        <fullName evidence="5">Pyridoxal phosphate-dependent aminotransferase</fullName>
    </submittedName>
</protein>
<evidence type="ECO:0000256" key="4">
    <source>
        <dbReference type="RuleBase" id="RU004508"/>
    </source>
</evidence>
<dbReference type="PANTHER" id="PTHR30244">
    <property type="entry name" value="TRANSAMINASE"/>
    <property type="match status" value="1"/>
</dbReference>
<dbReference type="Pfam" id="PF01041">
    <property type="entry name" value="DegT_DnrJ_EryC1"/>
    <property type="match status" value="1"/>
</dbReference>
<dbReference type="EMBL" id="PPED02000002">
    <property type="protein sequence ID" value="PWN70724.1"/>
    <property type="molecule type" value="Genomic_DNA"/>
</dbReference>
<dbReference type="Gene3D" id="3.40.640.10">
    <property type="entry name" value="Type I PLP-dependent aspartate aminotransferase-like (Major domain)"/>
    <property type="match status" value="1"/>
</dbReference>
<keyword evidence="3 4" id="KW-0663">Pyridoxal phosphate</keyword>
<comment type="caution">
    <text evidence="5">The sequence shown here is derived from an EMBL/GenBank/DDBJ whole genome shotgun (WGS) entry which is preliminary data.</text>
</comment>
<organism evidence="5 6">
    <name type="scientific">Chryseobacterium phosphatilyticum</name>
    <dbReference type="NCBI Taxonomy" id="475075"/>
    <lineage>
        <taxon>Bacteria</taxon>
        <taxon>Pseudomonadati</taxon>
        <taxon>Bacteroidota</taxon>
        <taxon>Flavobacteriia</taxon>
        <taxon>Flavobacteriales</taxon>
        <taxon>Weeksellaceae</taxon>
        <taxon>Chryseobacterium group</taxon>
        <taxon>Chryseobacterium</taxon>
    </lineage>
</organism>
<keyword evidence="5" id="KW-0032">Aminotransferase</keyword>
<evidence type="ECO:0000313" key="5">
    <source>
        <dbReference type="EMBL" id="PWN70724.1"/>
    </source>
</evidence>
<reference evidence="5 6" key="1">
    <citation type="submission" date="2018-04" db="EMBL/GenBank/DDBJ databases">
        <title>Draft Genome Sequence of Phosphate-Solubilizing Chryseobacterium sp. ISE14 that is a Biocontrol and Plant Growth-Promoting Rhizobacterium Isolated from Cucumber.</title>
        <authorList>
            <person name="Jeong J.-J."/>
            <person name="Sang M.K."/>
            <person name="Choi I.-G."/>
            <person name="Kim K.D."/>
        </authorList>
    </citation>
    <scope>NUCLEOTIDE SEQUENCE [LARGE SCALE GENOMIC DNA]</scope>
    <source>
        <strain evidence="5 6">ISE14</strain>
    </source>
</reference>
<dbReference type="OrthoDB" id="9810913at2"/>
<dbReference type="PIRSF" id="PIRSF000390">
    <property type="entry name" value="PLP_StrS"/>
    <property type="match status" value="1"/>
</dbReference>
<proteinExistence type="inferred from homology"/>
<evidence type="ECO:0000256" key="1">
    <source>
        <dbReference type="ARBA" id="ARBA00037999"/>
    </source>
</evidence>
<sequence>MKENKIWLSPPHMGGNELKYIQNAFDTNWVSQYGSNIDEFEKILGNSLGDNSFVTALSSGTAAIHLALRLLGVGEDDFVICQSFTFVASANPILYQKAIPVFVDSETSTWNLCPNAVEDAIKYCLKQGKKPKAIITVSLYGMPFMVDEILELSRRYDIPVIEDSAEALGSKYKNKPCGTFGDLSVISFNGNKIITTSGGGILISRNQESKDKALYFATQAKENKDYYSHSEVGYNYRMSNISAGIGRGQLEVLENRILKRRENHVFYKEIFKNIDEINLFEEPGKDFFSNFWLNTITIEGNNAEITRENLKRKFSKNNIETRYLWKPMHLQPLYKQYKFFGSNVCGILFENGLCLPSGTNLTGNDKDRIMNILMNFRS</sequence>
<dbReference type="GO" id="GO:0008483">
    <property type="term" value="F:transaminase activity"/>
    <property type="evidence" value="ECO:0007669"/>
    <property type="project" value="UniProtKB-KW"/>
</dbReference>
<evidence type="ECO:0000313" key="6">
    <source>
        <dbReference type="Proteomes" id="UP000236594"/>
    </source>
</evidence>
<evidence type="ECO:0000256" key="2">
    <source>
        <dbReference type="PIRSR" id="PIRSR000390-1"/>
    </source>
</evidence>
<dbReference type="SUPFAM" id="SSF53383">
    <property type="entry name" value="PLP-dependent transferases"/>
    <property type="match status" value="1"/>
</dbReference>
<dbReference type="CDD" id="cd00616">
    <property type="entry name" value="AHBA_syn"/>
    <property type="match status" value="1"/>
</dbReference>
<evidence type="ECO:0000256" key="3">
    <source>
        <dbReference type="PIRSR" id="PIRSR000390-2"/>
    </source>
</evidence>
<dbReference type="InterPro" id="IPR015424">
    <property type="entry name" value="PyrdxlP-dep_Trfase"/>
</dbReference>
<dbReference type="InterPro" id="IPR015421">
    <property type="entry name" value="PyrdxlP-dep_Trfase_major"/>
</dbReference>
<dbReference type="GO" id="GO:0000271">
    <property type="term" value="P:polysaccharide biosynthetic process"/>
    <property type="evidence" value="ECO:0007669"/>
    <property type="project" value="TreeGrafter"/>
</dbReference>
<name>A0A316XB22_9FLAO</name>
<feature type="modified residue" description="N6-(pyridoxal phosphate)lysine" evidence="3">
    <location>
        <position position="192"/>
    </location>
</feature>
<accession>A0A316XB22</accession>